<gene>
    <name evidence="1" type="ORF">JGUZn3_20910</name>
</gene>
<dbReference type="AlphaFoldDB" id="A0A7H1NU34"/>
<accession>A0A7H1NU34</accession>
<reference evidence="1 2" key="1">
    <citation type="submission" date="2020-08" db="EMBL/GenBank/DDBJ databases">
        <title>Complete genome sequence of Entomobacter blattae G55GP.</title>
        <authorList>
            <person name="Poehlein A."/>
            <person name="Guzman J."/>
            <person name="Daniel R."/>
            <person name="Vilcinskas A."/>
        </authorList>
    </citation>
    <scope>NUCLEOTIDE SEQUENCE [LARGE SCALE GENOMIC DNA]</scope>
    <source>
        <strain evidence="1 2">G55GP</strain>
    </source>
</reference>
<evidence type="ECO:0008006" key="3">
    <source>
        <dbReference type="Google" id="ProtNLM"/>
    </source>
</evidence>
<dbReference type="Pfam" id="PF11041">
    <property type="entry name" value="Phage_Wedge1"/>
    <property type="match status" value="1"/>
</dbReference>
<dbReference type="EMBL" id="CP060244">
    <property type="protein sequence ID" value="QNT79294.1"/>
    <property type="molecule type" value="Genomic_DNA"/>
</dbReference>
<dbReference type="RefSeq" id="WP_203413470.1">
    <property type="nucleotide sequence ID" value="NZ_CP060244.1"/>
</dbReference>
<sequence length="194" mass="21996">MINYRDTIIAQYANSPTLQRLLEDFNDNVDPRRFWEEFIEKVWDIDTAGSYGLNIWGQIVGVDRVIKSLNTTWFGFREETLLLARPFSQTPGNGAFWDGVTPLYGQLSLDDTTYRQAILAKAAANISDGSIASLNKVLMMLFAGKGKIYVRDNRNMSFTIVSSWLPTTQDASLLIYLAQVIRPAGVEMGFEWEH</sequence>
<dbReference type="KEGG" id="ebla:JGUZn3_20910"/>
<dbReference type="Proteomes" id="UP000516349">
    <property type="component" value="Chromosome"/>
</dbReference>
<dbReference type="InterPro" id="IPR021283">
    <property type="entry name" value="Phage_Wedge1"/>
</dbReference>
<keyword evidence="2" id="KW-1185">Reference proteome</keyword>
<protein>
    <recommendedName>
        <fullName evidence="3">DUF2612 domain-containing protein</fullName>
    </recommendedName>
</protein>
<evidence type="ECO:0000313" key="1">
    <source>
        <dbReference type="EMBL" id="QNT79294.1"/>
    </source>
</evidence>
<evidence type="ECO:0000313" key="2">
    <source>
        <dbReference type="Proteomes" id="UP000516349"/>
    </source>
</evidence>
<name>A0A7H1NU34_9PROT</name>
<proteinExistence type="predicted"/>
<organism evidence="1 2">
    <name type="scientific">Entomobacter blattae</name>
    <dbReference type="NCBI Taxonomy" id="2762277"/>
    <lineage>
        <taxon>Bacteria</taxon>
        <taxon>Pseudomonadati</taxon>
        <taxon>Pseudomonadota</taxon>
        <taxon>Alphaproteobacteria</taxon>
        <taxon>Acetobacterales</taxon>
        <taxon>Acetobacteraceae</taxon>
        <taxon>Entomobacter</taxon>
    </lineage>
</organism>